<dbReference type="RefSeq" id="WP_229329492.1">
    <property type="nucleotide sequence ID" value="NZ_AP025183.1"/>
</dbReference>
<evidence type="ECO:0000313" key="19">
    <source>
        <dbReference type="Proteomes" id="UP001319865"/>
    </source>
</evidence>
<dbReference type="InterPro" id="IPR037237">
    <property type="entry name" value="IlvD/EDD_N"/>
</dbReference>
<sequence>MELNKYSKTITQDETQPAAQAMFYGIGLTDEDLNKAQVGIVSMGYEGNTCNMHLNDLAKEIKKSVWEADLVGLIFNTVGVSDGMSNGTDGMRFSLVSRDVIADSIETVMGAQWYDSMIAVVGCDKNMPGSVIAMGRVNRPSIMVYGGTIHSGKWKGESLNIVSAFEALGKKFNNTITPEDFKGVIKNSCPGAGACGGMYTANTMSSAIEALGMSLPYSSSNPALSPEKQQECLDAGKAIRILLEKDIKPRDIMTRKAFENAITIIAVLAGSTNAVMHIIAMAHSVGIEITLNDFQQISDRTPILGDLKPSGKYMMEDLHAVGGVPAVMKYLLKVGLLHGDCLTVTGKTVAENLENVPDLTAGQDVIHDIDNPLKPSGNIQILYGNLATEGCVAKISGNEGEYFEGTAVVFESEFEVIPGIQNGLVQPGNVVVIRYCGPKGGPGMPEMLKPTSAIMGAGLGKSVALITDGRFSGGSHGFVVGHITPEAHDGGGIALIQNGDVITIDAVNNTINLKISEEEFNQRKLNWIQPPLKVTQGVLLKYARSVSSASTGCVTDK</sequence>
<dbReference type="PANTHER" id="PTHR21000">
    <property type="entry name" value="DIHYDROXY-ACID DEHYDRATASE DAD"/>
    <property type="match status" value="1"/>
</dbReference>
<feature type="domain" description="Dihydroxy-acid/6-phosphogluconate dehydratase C-terminal" evidence="17">
    <location>
        <begin position="364"/>
        <end position="553"/>
    </location>
</feature>
<gene>
    <name evidence="15 18" type="primary">ilvD</name>
    <name evidence="18" type="ORF">GENT11_16270</name>
</gene>
<evidence type="ECO:0000256" key="12">
    <source>
        <dbReference type="ARBA" id="ARBA00029436"/>
    </source>
</evidence>
<accession>A0ABM7V030</accession>
<dbReference type="EMBL" id="AP025183">
    <property type="protein sequence ID" value="BDB53315.1"/>
    <property type="molecule type" value="Genomic_DNA"/>
</dbReference>
<comment type="caution">
    <text evidence="15">Lacks conserved residue(s) required for the propagation of feature annotation.</text>
</comment>
<dbReference type="InterPro" id="IPR056740">
    <property type="entry name" value="ILV_EDD_C"/>
</dbReference>
<comment type="catalytic activity">
    <reaction evidence="11">
        <text>(2R)-2,3-dihydroxy-3-methylbutanoate = 3-methyl-2-oxobutanoate + H2O</text>
        <dbReference type="Rhea" id="RHEA:24809"/>
        <dbReference type="ChEBI" id="CHEBI:11851"/>
        <dbReference type="ChEBI" id="CHEBI:15377"/>
        <dbReference type="ChEBI" id="CHEBI:49072"/>
        <dbReference type="EC" id="4.2.1.9"/>
    </reaction>
    <physiologicalReaction direction="left-to-right" evidence="11">
        <dbReference type="Rhea" id="RHEA:24810"/>
    </physiologicalReaction>
</comment>
<feature type="binding site" evidence="15">
    <location>
        <position position="446"/>
    </location>
    <ligand>
        <name>Mg(2+)</name>
        <dbReference type="ChEBI" id="CHEBI:18420"/>
    </ligand>
</feature>
<name>A0ABM7V030_9FLAO</name>
<evidence type="ECO:0000256" key="10">
    <source>
        <dbReference type="ARBA" id="ARBA00023304"/>
    </source>
</evidence>
<evidence type="ECO:0000256" key="1">
    <source>
        <dbReference type="ARBA" id="ARBA00001946"/>
    </source>
</evidence>
<evidence type="ECO:0000256" key="2">
    <source>
        <dbReference type="ARBA" id="ARBA00006486"/>
    </source>
</evidence>
<protein>
    <recommendedName>
        <fullName evidence="14 15">Dihydroxy-acid dehydratase</fullName>
        <shortName evidence="15">DAD</shortName>
        <ecNumber evidence="14 15">4.2.1.9</ecNumber>
    </recommendedName>
</protein>
<keyword evidence="7 15" id="KW-0408">Iron</keyword>
<reference evidence="18 19" key="1">
    <citation type="journal article" date="2022" name="Int. J. Syst. Evol. Microbiol.">
        <title>Flavobacterium ammonificans sp. nov. and Flavobacterium ammoniigenes sp. nov., ammonifying bacteria isolated from surface river water.</title>
        <authorList>
            <person name="Watanabe K."/>
            <person name="Kitamura T."/>
            <person name="Ogata Y."/>
            <person name="Shindo C."/>
            <person name="Suda W."/>
        </authorList>
    </citation>
    <scope>NUCLEOTIDE SEQUENCE [LARGE SCALE GENOMIC DNA]</scope>
    <source>
        <strain evidence="18 19">GENT11</strain>
    </source>
</reference>
<keyword evidence="6 15" id="KW-0460">Magnesium</keyword>
<feature type="modified residue" description="N6-carboxylysine" evidence="15">
    <location>
        <position position="125"/>
    </location>
</feature>
<keyword evidence="8 15" id="KW-0411">Iron-sulfur</keyword>
<dbReference type="InterPro" id="IPR020558">
    <property type="entry name" value="DiOHA_6PGluconate_deHydtase_CS"/>
</dbReference>
<comment type="pathway">
    <text evidence="13 15">Amino-acid biosynthesis; L-isoleucine biosynthesis; L-isoleucine from 2-oxobutanoate: step 3/4.</text>
</comment>
<feature type="binding site" description="via carbamate group" evidence="15">
    <location>
        <position position="125"/>
    </location>
    <ligand>
        <name>Mg(2+)</name>
        <dbReference type="ChEBI" id="CHEBI:18420"/>
    </ligand>
</feature>
<dbReference type="InterPro" id="IPR050165">
    <property type="entry name" value="DHAD_IlvD/Edd"/>
</dbReference>
<comment type="catalytic activity">
    <reaction evidence="15">
        <text>(2R,3R)-2,3-dihydroxy-3-methylpentanoate = (S)-3-methyl-2-oxopentanoate + H2O</text>
        <dbReference type="Rhea" id="RHEA:27694"/>
        <dbReference type="ChEBI" id="CHEBI:15377"/>
        <dbReference type="ChEBI" id="CHEBI:35146"/>
        <dbReference type="ChEBI" id="CHEBI:49258"/>
        <dbReference type="EC" id="4.2.1.9"/>
    </reaction>
</comment>
<dbReference type="InterPro" id="IPR042096">
    <property type="entry name" value="Dihydro-acid_dehy_C"/>
</dbReference>
<evidence type="ECO:0000256" key="14">
    <source>
        <dbReference type="ARBA" id="ARBA00029490"/>
    </source>
</evidence>
<feature type="domain" description="Dihydroxy-acid/6-phosphogluconate dehydratase N-terminal" evidence="16">
    <location>
        <begin position="35"/>
        <end position="352"/>
    </location>
</feature>
<dbReference type="InterPro" id="IPR004404">
    <property type="entry name" value="DihydroxyA_deHydtase"/>
</dbReference>
<evidence type="ECO:0000256" key="11">
    <source>
        <dbReference type="ARBA" id="ARBA00029304"/>
    </source>
</evidence>
<evidence type="ECO:0000256" key="7">
    <source>
        <dbReference type="ARBA" id="ARBA00023004"/>
    </source>
</evidence>
<dbReference type="NCBIfam" id="NF002068">
    <property type="entry name" value="PRK00911.1"/>
    <property type="match status" value="1"/>
</dbReference>
<dbReference type="PROSITE" id="PS00887">
    <property type="entry name" value="ILVD_EDD_2"/>
    <property type="match status" value="1"/>
</dbReference>
<evidence type="ECO:0000259" key="16">
    <source>
        <dbReference type="Pfam" id="PF00920"/>
    </source>
</evidence>
<keyword evidence="4 15" id="KW-0001">2Fe-2S</keyword>
<comment type="cofactor">
    <cofactor evidence="1 15">
        <name>Mg(2+)</name>
        <dbReference type="ChEBI" id="CHEBI:18420"/>
    </cofactor>
</comment>
<dbReference type="PANTHER" id="PTHR21000:SF5">
    <property type="entry name" value="DIHYDROXY-ACID DEHYDRATASE, MITOCHONDRIAL"/>
    <property type="match status" value="1"/>
</dbReference>
<keyword evidence="19" id="KW-1185">Reference proteome</keyword>
<dbReference type="Pfam" id="PF00920">
    <property type="entry name" value="ILVD_EDD_N"/>
    <property type="match status" value="1"/>
</dbReference>
<comment type="subunit">
    <text evidence="15">Homodimer.</text>
</comment>
<keyword evidence="5 15" id="KW-0479">Metal-binding</keyword>
<feature type="active site" description="Proton acceptor" evidence="15">
    <location>
        <position position="472"/>
    </location>
</feature>
<reference evidence="18 19" key="2">
    <citation type="journal article" date="2022" name="Microorganisms">
        <title>Complete Genome Sequences of Two Flavobacterium ammonificans Strains and a Flavobacterium ammoniigenes Strain of Ammonifying Bacterioplankton Isolated from Surface River Water.</title>
        <authorList>
            <person name="Suda W."/>
            <person name="Ogata Y."/>
            <person name="Shindo C."/>
            <person name="Watanabe K."/>
        </authorList>
    </citation>
    <scope>NUCLEOTIDE SEQUENCE [LARGE SCALE GENOMIC DNA]</scope>
    <source>
        <strain evidence="18 19">GENT11</strain>
    </source>
</reference>
<dbReference type="SUPFAM" id="SSF143975">
    <property type="entry name" value="IlvD/EDD N-terminal domain-like"/>
    <property type="match status" value="1"/>
</dbReference>
<comment type="cofactor">
    <cofactor evidence="15">
        <name>[2Fe-2S] cluster</name>
        <dbReference type="ChEBI" id="CHEBI:190135"/>
    </cofactor>
    <text evidence="15">Binds 1 [2Fe-2S] cluster per subunit. This cluster acts as a Lewis acid cofactor.</text>
</comment>
<comment type="function">
    <text evidence="15">Functions in the biosynthesis of branched-chain amino acids. Catalyzes the dehydration of (2R,3R)-2,3-dihydroxy-3-methylpentanoate (2,3-dihydroxy-3-methylvalerate) into 2-oxo-3-methylpentanoate (2-oxo-3-methylvalerate) and of (2R)-2,3-dihydroxy-3-methylbutanoate (2,3-dihydroxyisovalerate) into 2-oxo-3-methylbutanoate (2-oxoisovalerate), the penultimate precursor to L-isoleucine and L-valine, respectively.</text>
</comment>
<evidence type="ECO:0000256" key="9">
    <source>
        <dbReference type="ARBA" id="ARBA00023239"/>
    </source>
</evidence>
<evidence type="ECO:0000313" key="18">
    <source>
        <dbReference type="EMBL" id="BDB53315.1"/>
    </source>
</evidence>
<organism evidence="18 19">
    <name type="scientific">Flavobacterium ammonificans</name>
    <dbReference type="NCBI Taxonomy" id="1751056"/>
    <lineage>
        <taxon>Bacteria</taxon>
        <taxon>Pseudomonadati</taxon>
        <taxon>Bacteroidota</taxon>
        <taxon>Flavobacteriia</taxon>
        <taxon>Flavobacteriales</taxon>
        <taxon>Flavobacteriaceae</taxon>
        <taxon>Flavobacterium</taxon>
    </lineage>
</organism>
<dbReference type="Gene3D" id="3.50.30.80">
    <property type="entry name" value="IlvD/EDD C-terminal domain-like"/>
    <property type="match status" value="1"/>
</dbReference>
<evidence type="ECO:0000259" key="17">
    <source>
        <dbReference type="Pfam" id="PF24877"/>
    </source>
</evidence>
<evidence type="ECO:0000256" key="3">
    <source>
        <dbReference type="ARBA" id="ARBA00022605"/>
    </source>
</evidence>
<dbReference type="HAMAP" id="MF_00012">
    <property type="entry name" value="IlvD"/>
    <property type="match status" value="1"/>
</dbReference>
<evidence type="ECO:0000256" key="8">
    <source>
        <dbReference type="ARBA" id="ARBA00023014"/>
    </source>
</evidence>
<dbReference type="Pfam" id="PF24877">
    <property type="entry name" value="ILV_EDD_C"/>
    <property type="match status" value="1"/>
</dbReference>
<feature type="binding site" evidence="15">
    <location>
        <position position="82"/>
    </location>
    <ligand>
        <name>Mg(2+)</name>
        <dbReference type="ChEBI" id="CHEBI:18420"/>
    </ligand>
</feature>
<dbReference type="Proteomes" id="UP001319865">
    <property type="component" value="Chromosome"/>
</dbReference>
<dbReference type="InterPro" id="IPR000581">
    <property type="entry name" value="ILV_EDD_N"/>
</dbReference>
<comment type="pathway">
    <text evidence="12 15">Amino-acid biosynthesis; L-valine biosynthesis; L-valine from pyruvate: step 3/4.</text>
</comment>
<keyword evidence="9 15" id="KW-0456">Lyase</keyword>
<evidence type="ECO:0000256" key="6">
    <source>
        <dbReference type="ARBA" id="ARBA00022842"/>
    </source>
</evidence>
<feature type="binding site" evidence="15">
    <location>
        <position position="124"/>
    </location>
    <ligand>
        <name>Mg(2+)</name>
        <dbReference type="ChEBI" id="CHEBI:18420"/>
    </ligand>
</feature>
<dbReference type="PROSITE" id="PS00886">
    <property type="entry name" value="ILVD_EDD_1"/>
    <property type="match status" value="1"/>
</dbReference>
<dbReference type="NCBIfam" id="TIGR00110">
    <property type="entry name" value="ilvD"/>
    <property type="match status" value="1"/>
</dbReference>
<evidence type="ECO:0000256" key="4">
    <source>
        <dbReference type="ARBA" id="ARBA00022714"/>
    </source>
</evidence>
<dbReference type="SUPFAM" id="SSF52016">
    <property type="entry name" value="LeuD/IlvD-like"/>
    <property type="match status" value="1"/>
</dbReference>
<proteinExistence type="inferred from homology"/>
<evidence type="ECO:0000256" key="5">
    <source>
        <dbReference type="ARBA" id="ARBA00022723"/>
    </source>
</evidence>
<evidence type="ECO:0000256" key="13">
    <source>
        <dbReference type="ARBA" id="ARBA00029437"/>
    </source>
</evidence>
<feature type="binding site" evidence="15">
    <location>
        <position position="50"/>
    </location>
    <ligand>
        <name>[2Fe-2S] cluster</name>
        <dbReference type="ChEBI" id="CHEBI:190135"/>
    </ligand>
</feature>
<keyword evidence="10 15" id="KW-0100">Branched-chain amino acid biosynthesis</keyword>
<dbReference type="EC" id="4.2.1.9" evidence="14 15"/>
<comment type="similarity">
    <text evidence="2 15">Belongs to the IlvD/Edd family.</text>
</comment>
<keyword evidence="3 15" id="KW-0028">Amino-acid biosynthesis</keyword>
<evidence type="ECO:0000256" key="15">
    <source>
        <dbReference type="HAMAP-Rule" id="MF_00012"/>
    </source>
</evidence>